<evidence type="ECO:0000256" key="3">
    <source>
        <dbReference type="ARBA" id="ARBA00022795"/>
    </source>
</evidence>
<dbReference type="GO" id="GO:0044781">
    <property type="term" value="P:bacterial-type flagellum organization"/>
    <property type="evidence" value="ECO:0007669"/>
    <property type="project" value="UniProtKB-KW"/>
</dbReference>
<reference evidence="7" key="1">
    <citation type="submission" date="2025-08" db="UniProtKB">
        <authorList>
            <consortium name="RefSeq"/>
        </authorList>
    </citation>
    <scope>IDENTIFICATION</scope>
</reference>
<sequence length="102" mass="11440">MSRSERIIDCYTRLGSASAEMLSAARVGDWQRVEAIELRCIELIRELRDVTAEPALDQDIAQTRMNTLRQILADDAEIRSLCEDGLASVHALIGLARNADRR</sequence>
<proteinExistence type="predicted"/>
<keyword evidence="4" id="KW-0143">Chaperone</keyword>
<keyword evidence="3" id="KW-1005">Bacterial flagellum biogenesis</keyword>
<dbReference type="AlphaFoldDB" id="A0A8B6X9F2"/>
<dbReference type="Pfam" id="PF05400">
    <property type="entry name" value="FliT"/>
    <property type="match status" value="1"/>
</dbReference>
<accession>A0A8B6X9F2</accession>
<evidence type="ECO:0000256" key="5">
    <source>
        <dbReference type="ARBA" id="ARBA00093797"/>
    </source>
</evidence>
<evidence type="ECO:0000313" key="6">
    <source>
        <dbReference type="Proteomes" id="UP000675920"/>
    </source>
</evidence>
<dbReference type="Proteomes" id="UP000675920">
    <property type="component" value="Unplaced"/>
</dbReference>
<protein>
    <recommendedName>
        <fullName evidence="5">Flagellar protein FliT</fullName>
    </recommendedName>
</protein>
<keyword evidence="7" id="KW-0969">Cilium</keyword>
<evidence type="ECO:0000256" key="1">
    <source>
        <dbReference type="ARBA" id="ARBA00004514"/>
    </source>
</evidence>
<name>A0A8B6X9F2_9BURK</name>
<comment type="subcellular location">
    <subcellularLocation>
        <location evidence="1">Cytoplasm</location>
        <location evidence="1">Cytosol</location>
    </subcellularLocation>
</comment>
<dbReference type="InterPro" id="IPR008622">
    <property type="entry name" value="FliT"/>
</dbReference>
<keyword evidence="7" id="KW-0282">Flagellum</keyword>
<keyword evidence="6" id="KW-1185">Reference proteome</keyword>
<dbReference type="Gene3D" id="1.20.58.380">
    <property type="entry name" value="Flagellar protein flit"/>
    <property type="match status" value="1"/>
</dbReference>
<keyword evidence="2" id="KW-0963">Cytoplasm</keyword>
<evidence type="ECO:0000313" key="7">
    <source>
        <dbReference type="RefSeq" id="WP_051379046.1"/>
    </source>
</evidence>
<dbReference type="RefSeq" id="WP_051379046.1">
    <property type="nucleotide sequence ID" value="NZ_KI519499.1"/>
</dbReference>
<evidence type="ECO:0000256" key="2">
    <source>
        <dbReference type="ARBA" id="ARBA00022490"/>
    </source>
</evidence>
<dbReference type="OrthoDB" id="8687480at2"/>
<organism evidence="6 7">
    <name type="scientific">Derxia gummosa DSM 723</name>
    <dbReference type="NCBI Taxonomy" id="1121388"/>
    <lineage>
        <taxon>Bacteria</taxon>
        <taxon>Pseudomonadati</taxon>
        <taxon>Pseudomonadota</taxon>
        <taxon>Betaproteobacteria</taxon>
        <taxon>Burkholderiales</taxon>
        <taxon>Alcaligenaceae</taxon>
        <taxon>Derxia</taxon>
    </lineage>
</organism>
<evidence type="ECO:0000256" key="4">
    <source>
        <dbReference type="ARBA" id="ARBA00023186"/>
    </source>
</evidence>
<keyword evidence="7" id="KW-0966">Cell projection</keyword>